<accession>A0ABT6M748</accession>
<protein>
    <submittedName>
        <fullName evidence="1">Uncharacterized protein with von Willebrand factor type A (VWA) domain</fullName>
    </submittedName>
</protein>
<dbReference type="PANTHER" id="PTHR39338">
    <property type="entry name" value="BLL5662 PROTEIN-RELATED"/>
    <property type="match status" value="1"/>
</dbReference>
<dbReference type="Proteomes" id="UP001160334">
    <property type="component" value="Unassembled WGS sequence"/>
</dbReference>
<dbReference type="Pfam" id="PF05762">
    <property type="entry name" value="VWA_CoxE"/>
    <property type="match status" value="1"/>
</dbReference>
<dbReference type="EMBL" id="JARXVC010000002">
    <property type="protein sequence ID" value="MDH6279755.1"/>
    <property type="molecule type" value="Genomic_DNA"/>
</dbReference>
<proteinExistence type="predicted"/>
<reference evidence="1 2" key="1">
    <citation type="submission" date="2023-04" db="EMBL/GenBank/DDBJ databases">
        <title>Forest soil microbial communities from Buena Vista Peninsula, Colon Province, Panama.</title>
        <authorList>
            <person name="Bouskill N."/>
        </authorList>
    </citation>
    <scope>NUCLEOTIDE SEQUENCE [LARGE SCALE GENOMIC DNA]</scope>
    <source>
        <strain evidence="1 2">CFH S0262</strain>
    </source>
</reference>
<keyword evidence="2" id="KW-1185">Reference proteome</keyword>
<sequence>MTVSAGNADAGISAEPEQRAGSVLDVVAAMLGGLLRRAGVSASPAEVIEVRRVLGLLGARDRESLRAALRATCAKYTHEQTGFDAAFDALFNGVSSATAAAALARVHQQSATGLPDEMEISEDADIGRYAEYNERVAEVGEFFDSEESPMGFNPHTDDDDVTVSAPNTELTVSTEADAGRRGVTYTLEVERAGAATVGQLADGSGAVVSGTLSWDDPASILAWLDAYDPSRTYGDSADGEDALTEEQLTRLTEAVESFVAALAEQAGLAPGAAPQAGSLESESDLHADIDLACHEVLRRMRGAPRPRPRIHGRGGLDMHRTTRASLRTDGVPFRLVTRTPVPDRVRLLILADVSLSVRPITAFTLRLAQAMHRRADRCRVLAFVDDPVDVTDVLLRSGGDDALAAVLADPRIDLEASSDYGRVLDELLTGRTDLVDSRTAVLIVGDGRCNGLPPKVDQLAVLRRRVHRLAWVTPEPRRYWNQATCAMSEYADVCDRVVIACDAEQLVAQAGELAHALS</sequence>
<organism evidence="1 2">
    <name type="scientific">Prescottella agglutinans</name>
    <dbReference type="NCBI Taxonomy" id="1644129"/>
    <lineage>
        <taxon>Bacteria</taxon>
        <taxon>Bacillati</taxon>
        <taxon>Actinomycetota</taxon>
        <taxon>Actinomycetes</taxon>
        <taxon>Mycobacteriales</taxon>
        <taxon>Nocardiaceae</taxon>
        <taxon>Prescottella</taxon>
    </lineage>
</organism>
<evidence type="ECO:0000313" key="2">
    <source>
        <dbReference type="Proteomes" id="UP001160334"/>
    </source>
</evidence>
<comment type="caution">
    <text evidence="1">The sequence shown here is derived from an EMBL/GenBank/DDBJ whole genome shotgun (WGS) entry which is preliminary data.</text>
</comment>
<name>A0ABT6M748_9NOCA</name>
<evidence type="ECO:0000313" key="1">
    <source>
        <dbReference type="EMBL" id="MDH6279755.1"/>
    </source>
</evidence>
<dbReference type="PANTHER" id="PTHR39338:SF5">
    <property type="entry name" value="BLR6139 PROTEIN"/>
    <property type="match status" value="1"/>
</dbReference>
<gene>
    <name evidence="1" type="ORF">M2280_000964</name>
</gene>
<dbReference type="InterPro" id="IPR008912">
    <property type="entry name" value="Uncharacterised_CoxE"/>
</dbReference>
<dbReference type="NCBIfam" id="NF047783">
    <property type="entry name" value="VWA_dom_MadC"/>
    <property type="match status" value="1"/>
</dbReference>